<evidence type="ECO:0000256" key="1">
    <source>
        <dbReference type="SAM" id="MobiDB-lite"/>
    </source>
</evidence>
<keyword evidence="2" id="KW-0732">Signal</keyword>
<evidence type="ECO:0000256" key="2">
    <source>
        <dbReference type="SAM" id="SignalP"/>
    </source>
</evidence>
<reference evidence="4 5" key="1">
    <citation type="submission" date="2016-11" db="EMBL/GenBank/DDBJ databases">
        <authorList>
            <person name="Jaros S."/>
            <person name="Januszkiewicz K."/>
            <person name="Wedrychowicz H."/>
        </authorList>
    </citation>
    <scope>NUCLEOTIDE SEQUENCE [LARGE SCALE GENOMIC DNA]</scope>
    <source>
        <strain evidence="4 5">DSM 16112</strain>
    </source>
</reference>
<evidence type="ECO:0000259" key="3">
    <source>
        <dbReference type="Pfam" id="PF02514"/>
    </source>
</evidence>
<evidence type="ECO:0000313" key="4">
    <source>
        <dbReference type="EMBL" id="SHE56401.1"/>
    </source>
</evidence>
<feature type="region of interest" description="Disordered" evidence="1">
    <location>
        <begin position="1301"/>
        <end position="1335"/>
    </location>
</feature>
<dbReference type="PANTHER" id="PTHR44119:SF4">
    <property type="entry name" value="AEROBIC COBALTOCHELATASE SUBUNIT COBN"/>
    <property type="match status" value="1"/>
</dbReference>
<dbReference type="OrthoDB" id="9757976at2"/>
<dbReference type="STRING" id="1122156.SAMN02745117_00487"/>
<feature type="domain" description="CobN/magnesium chelatase" evidence="3">
    <location>
        <begin position="156"/>
        <end position="1262"/>
    </location>
</feature>
<accession>A0A1M4UI18</accession>
<name>A0A1M4UI18_9BURK</name>
<feature type="region of interest" description="Disordered" evidence="1">
    <location>
        <begin position="744"/>
        <end position="780"/>
    </location>
</feature>
<dbReference type="CDD" id="cd10150">
    <property type="entry name" value="CobN_like"/>
    <property type="match status" value="1"/>
</dbReference>
<dbReference type="PANTHER" id="PTHR44119">
    <property type="entry name" value="MAGNESIUM-CHELATASE SUBUNIT CHLH, CHLOROPLASTIC"/>
    <property type="match status" value="1"/>
</dbReference>
<dbReference type="EMBL" id="FQUZ01000004">
    <property type="protein sequence ID" value="SHE56401.1"/>
    <property type="molecule type" value="Genomic_DNA"/>
</dbReference>
<keyword evidence="5" id="KW-1185">Reference proteome</keyword>
<protein>
    <submittedName>
        <fullName evidence="4">Cobaltochelatase CobN</fullName>
    </submittedName>
</protein>
<dbReference type="RefSeq" id="WP_073354314.1">
    <property type="nucleotide sequence ID" value="NZ_FQUZ01000004.1"/>
</dbReference>
<feature type="signal peptide" evidence="2">
    <location>
        <begin position="1"/>
        <end position="38"/>
    </location>
</feature>
<organism evidence="4 5">
    <name type="scientific">Lampropedia hyalina DSM 16112</name>
    <dbReference type="NCBI Taxonomy" id="1122156"/>
    <lineage>
        <taxon>Bacteria</taxon>
        <taxon>Pseudomonadati</taxon>
        <taxon>Pseudomonadota</taxon>
        <taxon>Betaproteobacteria</taxon>
        <taxon>Burkholderiales</taxon>
        <taxon>Comamonadaceae</taxon>
        <taxon>Lampropedia</taxon>
    </lineage>
</organism>
<dbReference type="InterPro" id="IPR003672">
    <property type="entry name" value="CobN/Mg_chltase"/>
</dbReference>
<feature type="compositionally biased region" description="Low complexity" evidence="1">
    <location>
        <begin position="1323"/>
        <end position="1335"/>
    </location>
</feature>
<evidence type="ECO:0000313" key="5">
    <source>
        <dbReference type="Proteomes" id="UP000184327"/>
    </source>
</evidence>
<feature type="chain" id="PRO_5013064468" evidence="2">
    <location>
        <begin position="39"/>
        <end position="1382"/>
    </location>
</feature>
<sequence>MTRFFADFFAKRGTPAWLLVSLLMLWALLHGMQAPAQAAEPADAASAPTVRVRLVADESILPGKLDKLRHQARLAGVRLETAYSQGIPGDTEAARQAWLMDADLLVLEASLRTARQRLRVQLGPVLQQPPLRWMDASVRDAAHHGLPQPHADALLAYYQNGGEANYRHFFQYLRQWLAGQSVADIPAPVRLPPDAWYHPDAPGAFERFDDYLAWGHSSGAGHAPRWKPDSPRVAFAIHASSLSNMQTAVIDAAIRRSEALGLMPVAFWFDAEQPQALTRMLAGQDIQVLINMQHMGNAEQRVPEIAQLGIPVLTTMNHRDSSIQGWRDAESGTPSRMVAPFMAVYEIWGMIDPLVISALERGEPAPIPEQLDALLHKARHLAALQTTPPADKRLALMFWNYPQGDRNISASNLNVTRSLETLLPALAQAGYRVSVQQEQEIIGQAQAIMRPLYAHEALDGLLQQNLADTLPVAQYRQWLQDLPPRRHQALLERWGDPASHWAVRSIDGQPHFIIPRIQWGNLTVLPQMPRSDVQGKDYHDAAVPPSHYYLAHYLYLREKQKIHALIHFGTHGSQEWLPGKDRGVGADDYPFLAVGDIPVIYPYIQDNLGEAVQAKRRGRATIVSHQTPPFAPSALYDELVALHTLIHEYQQLEEGAVRERTRQQIREAVQASRMDKDLQWDAQRIDADFEGFFDALHDHLHQLANQNIPLGLHTLGQPASDEHRLLTVMQQLGEPLQTLAQAWEQQQPMPSGEHRHHAHAAHTHPTPGHDHGAEPFAGSYEDLNRSAPYRLLHHYLREHPGQTSETAKHPLIERARELDRGLQDTQEIESLLLGLSGRYVPPGPGGDPVRNPGVPSGRNLYAFEPDKLPTRAAYEAAAEQLQALIDDYRSQHDGQTPTKLAFSLWSVEAMRHLGMVESQILHALGLRPVWDDGGRVRALEIIPREQLGRARIDAVVQVTGAYRDQFDGFMRLLAQAIDDIAQLDEADNAVAVHSRKTFASLQTQGLAAERAQALSRARIFCNQPGDYGVGLADATLDSTAWEDDAPLAQQYLSRLQYAYAAPGKTAQARQQGQVDDADWAIAIGNEHPGINLYAEQLQGVQAAVLARSSNTYGLLTGDDPFQFLGGMALAIRHLDGESPALYIADLRDSRAGRMTSAARFLADELRTRYENPQWIGAMQQEGYAGTVNVLKAINNLWGWQVTDPGTVRGDQWQALHDVYINDRRELGINAWFEQHNPTAQAQVIERMVEAVRKGYWQASEQTQRELAERWQTLVEQHDVEVQTDSPTWQAAVQMGAGFGLQAGAGAEGSAPPPQAQTSEPQEASTAPASANATTVSGQLMEPVPPAPLPSRWAFWLSLATLLLATAVGAVRQLGSAPRSTAA</sequence>
<dbReference type="Proteomes" id="UP000184327">
    <property type="component" value="Unassembled WGS sequence"/>
</dbReference>
<gene>
    <name evidence="4" type="ORF">SAMN02745117_00487</name>
</gene>
<proteinExistence type="predicted"/>
<dbReference type="Pfam" id="PF02514">
    <property type="entry name" value="CobN-Mg_chel"/>
    <property type="match status" value="1"/>
</dbReference>